<dbReference type="Proteomes" id="UP000757232">
    <property type="component" value="Unassembled WGS sequence"/>
</dbReference>
<dbReference type="AlphaFoldDB" id="A0A9Q5HRM6"/>
<dbReference type="GO" id="GO:0005634">
    <property type="term" value="C:nucleus"/>
    <property type="evidence" value="ECO:0007669"/>
    <property type="project" value="UniProtKB-SubCell"/>
</dbReference>
<proteinExistence type="predicted"/>
<evidence type="ECO:0000256" key="3">
    <source>
        <dbReference type="ARBA" id="ARBA00023125"/>
    </source>
</evidence>
<dbReference type="OrthoDB" id="3163292at2759"/>
<evidence type="ECO:0000256" key="4">
    <source>
        <dbReference type="ARBA" id="ARBA00023163"/>
    </source>
</evidence>
<dbReference type="InterPro" id="IPR051089">
    <property type="entry name" value="prtT"/>
</dbReference>
<evidence type="ECO:0000256" key="1">
    <source>
        <dbReference type="ARBA" id="ARBA00004123"/>
    </source>
</evidence>
<dbReference type="GO" id="GO:0008270">
    <property type="term" value="F:zinc ion binding"/>
    <property type="evidence" value="ECO:0007669"/>
    <property type="project" value="InterPro"/>
</dbReference>
<accession>A0A9Q5HRM6</accession>
<gene>
    <name evidence="8" type="ORF">A7U60_g8204</name>
</gene>
<dbReference type="Pfam" id="PF04082">
    <property type="entry name" value="Fungal_trans"/>
    <property type="match status" value="1"/>
</dbReference>
<keyword evidence="4" id="KW-0804">Transcription</keyword>
<feature type="compositionally biased region" description="Basic and acidic residues" evidence="6">
    <location>
        <begin position="832"/>
        <end position="841"/>
    </location>
</feature>
<dbReference type="SMART" id="SM00906">
    <property type="entry name" value="Fungal_trans"/>
    <property type="match status" value="1"/>
</dbReference>
<keyword evidence="5" id="KW-0539">Nucleus</keyword>
<evidence type="ECO:0000256" key="2">
    <source>
        <dbReference type="ARBA" id="ARBA00023015"/>
    </source>
</evidence>
<dbReference type="GO" id="GO:0000981">
    <property type="term" value="F:DNA-binding transcription factor activity, RNA polymerase II-specific"/>
    <property type="evidence" value="ECO:0007669"/>
    <property type="project" value="TreeGrafter"/>
</dbReference>
<evidence type="ECO:0000259" key="7">
    <source>
        <dbReference type="SMART" id="SM00906"/>
    </source>
</evidence>
<keyword evidence="3" id="KW-0238">DNA-binding</keyword>
<organism evidence="8 9">
    <name type="scientific">Sanghuangporus baumii</name>
    <name type="common">Phellinus baumii</name>
    <dbReference type="NCBI Taxonomy" id="108892"/>
    <lineage>
        <taxon>Eukaryota</taxon>
        <taxon>Fungi</taxon>
        <taxon>Dikarya</taxon>
        <taxon>Basidiomycota</taxon>
        <taxon>Agaricomycotina</taxon>
        <taxon>Agaricomycetes</taxon>
        <taxon>Hymenochaetales</taxon>
        <taxon>Hymenochaetaceae</taxon>
        <taxon>Sanghuangporus</taxon>
    </lineage>
</organism>
<dbReference type="EMBL" id="LNZH02000214">
    <property type="protein sequence ID" value="OCB84684.1"/>
    <property type="molecule type" value="Genomic_DNA"/>
</dbReference>
<reference evidence="8" key="1">
    <citation type="submission" date="2016-06" db="EMBL/GenBank/DDBJ databases">
        <title>Draft Genome sequence of the fungus Inonotus baumii.</title>
        <authorList>
            <person name="Zhu H."/>
            <person name="Lin W."/>
        </authorList>
    </citation>
    <scope>NUCLEOTIDE SEQUENCE</scope>
    <source>
        <strain evidence="8">821</strain>
    </source>
</reference>
<evidence type="ECO:0000313" key="8">
    <source>
        <dbReference type="EMBL" id="OCB84684.1"/>
    </source>
</evidence>
<evidence type="ECO:0000313" key="9">
    <source>
        <dbReference type="Proteomes" id="UP000757232"/>
    </source>
</evidence>
<comment type="caution">
    <text evidence="8">The sequence shown here is derived from an EMBL/GenBank/DDBJ whole genome shotgun (WGS) entry which is preliminary data.</text>
</comment>
<dbReference type="GO" id="GO:0006351">
    <property type="term" value="P:DNA-templated transcription"/>
    <property type="evidence" value="ECO:0007669"/>
    <property type="project" value="InterPro"/>
</dbReference>
<feature type="compositionally biased region" description="Low complexity" evidence="6">
    <location>
        <begin position="175"/>
        <end position="190"/>
    </location>
</feature>
<feature type="region of interest" description="Disordered" evidence="6">
    <location>
        <begin position="62"/>
        <end position="95"/>
    </location>
</feature>
<name>A0A9Q5HRM6_SANBA</name>
<keyword evidence="9" id="KW-1185">Reference proteome</keyword>
<feature type="region of interest" description="Disordered" evidence="6">
    <location>
        <begin position="818"/>
        <end position="841"/>
    </location>
</feature>
<dbReference type="PANTHER" id="PTHR31845">
    <property type="entry name" value="FINGER DOMAIN PROTEIN, PUTATIVE-RELATED"/>
    <property type="match status" value="1"/>
</dbReference>
<sequence>MIRSTALFGFYYSHQKLYKAMETPCRKLPAIVVPSTNPYSSSTGASHPSASASTSMSFRYYQPPKSKRVESESDEESSEEERPRGSRRSFNTSSQQTKRGACSCQRCISNKLQCVVVGRKKRRAVASHEELLLKSHKQDVEIANLLRQFDELTMDFRIKTWIDRASSKNSHSLNSPRSQHSMPSSSSSSMGREYTSWASSYGYAESDSPCSPNLKMSANYLPSPTSHPQISPVEKFSVPELLSYFPDSTVTPYTKPPEIVARGIIHPHDVPDLFAIYFKFINPHCSVLDPVLHTPERLFWHSHFLFSLICCISTKYSPKYAPMVPVFVEFARDLAGKTLVGGRKTIEECQAYLIQSAYQLPRKRFEDQRTWLTMGLSFSLALELKLNEPPKDDELEEDSKDFLRWERELTLRKRMNRIRTWLSCYCIDASYATQFGKPAMLEVDDYIVQTCREWYLSPYSLPNDVHIVAHVEICRTMRHFRDEVEALEAEEKGRPLKRSRLPQALKIVDKYHTELLRNHSEWSNRFDDHPRRDDYIFVYRSELNRMINAFNRLVVLSYGLQRIVSAKKHENGAGASRDDSLVRQCIETAKEVIKGMIYKLYPTGMLRYSLEAHFLFVTFAAAHLLSLLRPEMSILLRPNDVEDIDHLVRGLVRVLRSKEVSEDEHGHHAPFHYARYLTKQLKTFSAFLPRHDHDDDLTVPENRGSALGNFSHRSDAMPISNAASWTGPSPEMIFQGTGSSVNPGAEQQSFFHPNLNELNRTFADEQATELSGYPVDFSLINFLHTVNEPQYTKSTPPPGNSEDRAQWWQQMYPVNSQPSWPAAMSSPVGHPEYAHRFSPDS</sequence>
<feature type="domain" description="Xylanolytic transcriptional activator regulatory" evidence="7">
    <location>
        <begin position="370"/>
        <end position="458"/>
    </location>
</feature>
<dbReference type="PANTHER" id="PTHR31845:SF17">
    <property type="entry name" value="ZN(II)2CYS6 TRANSCRIPTION FACTOR (EUROFUNG)"/>
    <property type="match status" value="1"/>
</dbReference>
<dbReference type="GO" id="GO:0000976">
    <property type="term" value="F:transcription cis-regulatory region binding"/>
    <property type="evidence" value="ECO:0007669"/>
    <property type="project" value="TreeGrafter"/>
</dbReference>
<feature type="region of interest" description="Disordered" evidence="6">
    <location>
        <begin position="167"/>
        <end position="190"/>
    </location>
</feature>
<dbReference type="CDD" id="cd12148">
    <property type="entry name" value="fungal_TF_MHR"/>
    <property type="match status" value="1"/>
</dbReference>
<dbReference type="InterPro" id="IPR007219">
    <property type="entry name" value="XnlR_reg_dom"/>
</dbReference>
<protein>
    <recommendedName>
        <fullName evidence="7">Xylanolytic transcriptional activator regulatory domain-containing protein</fullName>
    </recommendedName>
</protein>
<keyword evidence="2" id="KW-0805">Transcription regulation</keyword>
<evidence type="ECO:0000256" key="6">
    <source>
        <dbReference type="SAM" id="MobiDB-lite"/>
    </source>
</evidence>
<evidence type="ECO:0000256" key="5">
    <source>
        <dbReference type="ARBA" id="ARBA00023242"/>
    </source>
</evidence>
<comment type="subcellular location">
    <subcellularLocation>
        <location evidence="1">Nucleus</location>
    </subcellularLocation>
</comment>